<dbReference type="Proteomes" id="UP000030669">
    <property type="component" value="Unassembled WGS sequence"/>
</dbReference>
<proteinExistence type="predicted"/>
<accession>S7PZ60</accession>
<dbReference type="HOGENOM" id="CLU_2085079_0_0_1"/>
<protein>
    <submittedName>
        <fullName evidence="1">Uncharacterized protein</fullName>
    </submittedName>
</protein>
<dbReference type="RefSeq" id="XP_007868268.1">
    <property type="nucleotide sequence ID" value="XM_007870077.1"/>
</dbReference>
<dbReference type="OrthoDB" id="1878542at2759"/>
<dbReference type="AlphaFoldDB" id="S7PZ60"/>
<reference evidence="1 2" key="1">
    <citation type="journal article" date="2012" name="Science">
        <title>The Paleozoic origin of enzymatic lignin decomposition reconstructed from 31 fungal genomes.</title>
        <authorList>
            <person name="Floudas D."/>
            <person name="Binder M."/>
            <person name="Riley R."/>
            <person name="Barry K."/>
            <person name="Blanchette R.A."/>
            <person name="Henrissat B."/>
            <person name="Martinez A.T."/>
            <person name="Otillar R."/>
            <person name="Spatafora J.W."/>
            <person name="Yadav J.S."/>
            <person name="Aerts A."/>
            <person name="Benoit I."/>
            <person name="Boyd A."/>
            <person name="Carlson A."/>
            <person name="Copeland A."/>
            <person name="Coutinho P.M."/>
            <person name="de Vries R.P."/>
            <person name="Ferreira P."/>
            <person name="Findley K."/>
            <person name="Foster B."/>
            <person name="Gaskell J."/>
            <person name="Glotzer D."/>
            <person name="Gorecki P."/>
            <person name="Heitman J."/>
            <person name="Hesse C."/>
            <person name="Hori C."/>
            <person name="Igarashi K."/>
            <person name="Jurgens J.A."/>
            <person name="Kallen N."/>
            <person name="Kersten P."/>
            <person name="Kohler A."/>
            <person name="Kuees U."/>
            <person name="Kumar T.K.A."/>
            <person name="Kuo A."/>
            <person name="LaButti K."/>
            <person name="Larrondo L.F."/>
            <person name="Lindquist E."/>
            <person name="Ling A."/>
            <person name="Lombard V."/>
            <person name="Lucas S."/>
            <person name="Lundell T."/>
            <person name="Martin R."/>
            <person name="McLaughlin D.J."/>
            <person name="Morgenstern I."/>
            <person name="Morin E."/>
            <person name="Murat C."/>
            <person name="Nagy L.G."/>
            <person name="Nolan M."/>
            <person name="Ohm R.A."/>
            <person name="Patyshakuliyeva A."/>
            <person name="Rokas A."/>
            <person name="Ruiz-Duenas F.J."/>
            <person name="Sabat G."/>
            <person name="Salamov A."/>
            <person name="Samejima M."/>
            <person name="Schmutz J."/>
            <person name="Slot J.C."/>
            <person name="St John F."/>
            <person name="Stenlid J."/>
            <person name="Sun H."/>
            <person name="Sun S."/>
            <person name="Syed K."/>
            <person name="Tsang A."/>
            <person name="Wiebenga A."/>
            <person name="Young D."/>
            <person name="Pisabarro A."/>
            <person name="Eastwood D.C."/>
            <person name="Martin F."/>
            <person name="Cullen D."/>
            <person name="Grigoriev I.V."/>
            <person name="Hibbett D.S."/>
        </authorList>
    </citation>
    <scope>NUCLEOTIDE SEQUENCE [LARGE SCALE GENOMIC DNA]</scope>
    <source>
        <strain evidence="1 2">ATCC 11539</strain>
    </source>
</reference>
<keyword evidence="2" id="KW-1185">Reference proteome</keyword>
<name>S7PZ60_GLOTA</name>
<dbReference type="STRING" id="670483.S7PZ60"/>
<evidence type="ECO:0000313" key="2">
    <source>
        <dbReference type="Proteomes" id="UP000030669"/>
    </source>
</evidence>
<dbReference type="EMBL" id="KB469306">
    <property type="protein sequence ID" value="EPQ52936.1"/>
    <property type="molecule type" value="Genomic_DNA"/>
</dbReference>
<organism evidence="1 2">
    <name type="scientific">Gloeophyllum trabeum (strain ATCC 11539 / FP-39264 / Madison 617)</name>
    <name type="common">Brown rot fungus</name>
    <dbReference type="NCBI Taxonomy" id="670483"/>
    <lineage>
        <taxon>Eukaryota</taxon>
        <taxon>Fungi</taxon>
        <taxon>Dikarya</taxon>
        <taxon>Basidiomycota</taxon>
        <taxon>Agaricomycotina</taxon>
        <taxon>Agaricomycetes</taxon>
        <taxon>Gloeophyllales</taxon>
        <taxon>Gloeophyllaceae</taxon>
        <taxon>Gloeophyllum</taxon>
    </lineage>
</organism>
<dbReference type="GeneID" id="19302272"/>
<sequence>MLMDAYEGIRLRRGAQIYRAESSVLEFVNMPNGPAQQARDEAMRAALKQALRDWDNEDEDVDEFLRQTWEEWIHIFDYDEQETIEDWWLEWGNLMHSGDDDEESERNPVMITMSVST</sequence>
<gene>
    <name evidence="1" type="ORF">GLOTRDRAFT_131223</name>
</gene>
<evidence type="ECO:0000313" key="1">
    <source>
        <dbReference type="EMBL" id="EPQ52936.1"/>
    </source>
</evidence>
<dbReference type="KEGG" id="gtr:GLOTRDRAFT_131223"/>